<dbReference type="EMBL" id="JAJJPB010000028">
    <property type="protein sequence ID" value="MCC9296316.1"/>
    <property type="molecule type" value="Genomic_DNA"/>
</dbReference>
<protein>
    <submittedName>
        <fullName evidence="2">Uncharacterized protein</fullName>
    </submittedName>
</protein>
<reference evidence="2" key="1">
    <citation type="submission" date="2021-11" db="EMBL/GenBank/DDBJ databases">
        <authorList>
            <person name="Qingchun L."/>
            <person name="Dong Z."/>
            <person name="Zongwei Q."/>
            <person name="Jia Z."/>
            <person name="Duotao L."/>
        </authorList>
    </citation>
    <scope>NUCLEOTIDE SEQUENCE</scope>
    <source>
        <strain evidence="2">WLY-B-L2</strain>
    </source>
</reference>
<organism evidence="2 3">
    <name type="scientific">Clostridium aromativorans</name>
    <dbReference type="NCBI Taxonomy" id="2836848"/>
    <lineage>
        <taxon>Bacteria</taxon>
        <taxon>Bacillati</taxon>
        <taxon>Bacillota</taxon>
        <taxon>Clostridia</taxon>
        <taxon>Eubacteriales</taxon>
        <taxon>Clostridiaceae</taxon>
        <taxon>Clostridium</taxon>
    </lineage>
</organism>
<keyword evidence="1" id="KW-1133">Transmembrane helix</keyword>
<proteinExistence type="predicted"/>
<feature type="transmembrane region" description="Helical" evidence="1">
    <location>
        <begin position="47"/>
        <end position="67"/>
    </location>
</feature>
<name>A0ABS8N924_9CLOT</name>
<keyword evidence="1" id="KW-0812">Transmembrane</keyword>
<accession>A0ABS8N924</accession>
<keyword evidence="3" id="KW-1185">Reference proteome</keyword>
<evidence type="ECO:0000256" key="1">
    <source>
        <dbReference type="SAM" id="Phobius"/>
    </source>
</evidence>
<evidence type="ECO:0000313" key="3">
    <source>
        <dbReference type="Proteomes" id="UP001165422"/>
    </source>
</evidence>
<dbReference type="Proteomes" id="UP001165422">
    <property type="component" value="Unassembled WGS sequence"/>
</dbReference>
<dbReference type="RefSeq" id="WP_229981953.1">
    <property type="nucleotide sequence ID" value="NZ_JAJJPB010000028.1"/>
</dbReference>
<evidence type="ECO:0000313" key="2">
    <source>
        <dbReference type="EMBL" id="MCC9296316.1"/>
    </source>
</evidence>
<gene>
    <name evidence="2" type="ORF">LN736_15785</name>
</gene>
<comment type="caution">
    <text evidence="2">The sequence shown here is derived from an EMBL/GenBank/DDBJ whole genome shotgun (WGS) entry which is preliminary data.</text>
</comment>
<keyword evidence="1" id="KW-0472">Membrane</keyword>
<sequence>MTKKPSTSISGGSSRSVILSDEFYKWVSSIVIISFIGGFLVNIVLGLSHWIGTAAFVLGILCFRGNIEFV</sequence>
<feature type="transmembrane region" description="Helical" evidence="1">
    <location>
        <begin position="23"/>
        <end position="41"/>
    </location>
</feature>